<proteinExistence type="predicted"/>
<dbReference type="RefSeq" id="WP_345366186.1">
    <property type="nucleotide sequence ID" value="NZ_BAABHJ010000040.1"/>
</dbReference>
<protein>
    <submittedName>
        <fullName evidence="3">Uncharacterized protein</fullName>
    </submittedName>
</protein>
<accession>A0ABP8U0C6</accession>
<organism evidence="3 4">
    <name type="scientific">Actinoallomurus liliacearum</name>
    <dbReference type="NCBI Taxonomy" id="1080073"/>
    <lineage>
        <taxon>Bacteria</taxon>
        <taxon>Bacillati</taxon>
        <taxon>Actinomycetota</taxon>
        <taxon>Actinomycetes</taxon>
        <taxon>Streptosporangiales</taxon>
        <taxon>Thermomonosporaceae</taxon>
        <taxon>Actinoallomurus</taxon>
    </lineage>
</organism>
<feature type="signal peptide" evidence="2">
    <location>
        <begin position="1"/>
        <end position="31"/>
    </location>
</feature>
<reference evidence="4" key="1">
    <citation type="journal article" date="2019" name="Int. J. Syst. Evol. Microbiol.">
        <title>The Global Catalogue of Microorganisms (GCM) 10K type strain sequencing project: providing services to taxonomists for standard genome sequencing and annotation.</title>
        <authorList>
            <consortium name="The Broad Institute Genomics Platform"/>
            <consortium name="The Broad Institute Genome Sequencing Center for Infectious Disease"/>
            <person name="Wu L."/>
            <person name="Ma J."/>
        </authorList>
    </citation>
    <scope>NUCLEOTIDE SEQUENCE [LARGE SCALE GENOMIC DNA]</scope>
    <source>
        <strain evidence="4">JCM 17938</strain>
    </source>
</reference>
<name>A0ABP8U0C6_9ACTN</name>
<feature type="region of interest" description="Disordered" evidence="1">
    <location>
        <begin position="27"/>
        <end position="54"/>
    </location>
</feature>
<gene>
    <name evidence="3" type="ORF">GCM10023195_80490</name>
</gene>
<dbReference type="EMBL" id="BAABHJ010000040">
    <property type="protein sequence ID" value="GAA4617977.1"/>
    <property type="molecule type" value="Genomic_DNA"/>
</dbReference>
<feature type="chain" id="PRO_5047281000" evidence="2">
    <location>
        <begin position="32"/>
        <end position="70"/>
    </location>
</feature>
<keyword evidence="2" id="KW-0732">Signal</keyword>
<evidence type="ECO:0000313" key="4">
    <source>
        <dbReference type="Proteomes" id="UP001500212"/>
    </source>
</evidence>
<keyword evidence="4" id="KW-1185">Reference proteome</keyword>
<evidence type="ECO:0000256" key="1">
    <source>
        <dbReference type="SAM" id="MobiDB-lite"/>
    </source>
</evidence>
<evidence type="ECO:0000256" key="2">
    <source>
        <dbReference type="SAM" id="SignalP"/>
    </source>
</evidence>
<comment type="caution">
    <text evidence="3">The sequence shown here is derived from an EMBL/GenBank/DDBJ whole genome shotgun (WGS) entry which is preliminary data.</text>
</comment>
<dbReference type="Proteomes" id="UP001500212">
    <property type="component" value="Unassembled WGS sequence"/>
</dbReference>
<sequence>MRSARRTRRFVTILAAGTALTCGALTGTATAAPTPGGGPAHPDQADNGVFPGDQDVLNTDTYKKLLAQKR</sequence>
<evidence type="ECO:0000313" key="3">
    <source>
        <dbReference type="EMBL" id="GAA4617977.1"/>
    </source>
</evidence>